<dbReference type="Proteomes" id="UP001165960">
    <property type="component" value="Unassembled WGS sequence"/>
</dbReference>
<accession>A0ACC2RM63</accession>
<sequence>MADFLETSALVAIVLSSLSVVGALLVMMAIVGGMLLDKKTMDRVSIRFTLAISVMDFIKALSTIFAPSSILKIKACTMLECLSQWTTLFYLFLNMAIAINLHLVFIKGKSFNPMWEKAYWIGAFALATLLSVIPIGNL</sequence>
<keyword evidence="2" id="KW-1185">Reference proteome</keyword>
<proteinExistence type="predicted"/>
<evidence type="ECO:0000313" key="1">
    <source>
        <dbReference type="EMBL" id="KAJ9051139.1"/>
    </source>
</evidence>
<dbReference type="EMBL" id="QTSX02007122">
    <property type="protein sequence ID" value="KAJ9051139.1"/>
    <property type="molecule type" value="Genomic_DNA"/>
</dbReference>
<protein>
    <submittedName>
        <fullName evidence="1">Uncharacterized protein</fullName>
    </submittedName>
</protein>
<evidence type="ECO:0000313" key="2">
    <source>
        <dbReference type="Proteomes" id="UP001165960"/>
    </source>
</evidence>
<organism evidence="1 2">
    <name type="scientific">Entomophthora muscae</name>
    <dbReference type="NCBI Taxonomy" id="34485"/>
    <lineage>
        <taxon>Eukaryota</taxon>
        <taxon>Fungi</taxon>
        <taxon>Fungi incertae sedis</taxon>
        <taxon>Zoopagomycota</taxon>
        <taxon>Entomophthoromycotina</taxon>
        <taxon>Entomophthoromycetes</taxon>
        <taxon>Entomophthorales</taxon>
        <taxon>Entomophthoraceae</taxon>
        <taxon>Entomophthora</taxon>
    </lineage>
</organism>
<reference evidence="1" key="1">
    <citation type="submission" date="2022-04" db="EMBL/GenBank/DDBJ databases">
        <title>Genome of the entomopathogenic fungus Entomophthora muscae.</title>
        <authorList>
            <person name="Elya C."/>
            <person name="Lovett B.R."/>
            <person name="Lee E."/>
            <person name="Macias A.M."/>
            <person name="Hajek A.E."/>
            <person name="De Bivort B.L."/>
            <person name="Kasson M.T."/>
            <person name="De Fine Licht H.H."/>
            <person name="Stajich J.E."/>
        </authorList>
    </citation>
    <scope>NUCLEOTIDE SEQUENCE</scope>
    <source>
        <strain evidence="1">Berkeley</strain>
    </source>
</reference>
<name>A0ACC2RM63_9FUNG</name>
<gene>
    <name evidence="1" type="ORF">DSO57_1007564</name>
</gene>
<comment type="caution">
    <text evidence="1">The sequence shown here is derived from an EMBL/GenBank/DDBJ whole genome shotgun (WGS) entry which is preliminary data.</text>
</comment>